<dbReference type="Gene3D" id="2.10.22.10">
    <property type="entry name" value="Antistasin, domain 1"/>
    <property type="match status" value="1"/>
</dbReference>
<dbReference type="GO" id="GO:0004867">
    <property type="term" value="F:serine-type endopeptidase inhibitor activity"/>
    <property type="evidence" value="ECO:0007669"/>
    <property type="project" value="InterPro"/>
</dbReference>
<dbReference type="PROSITE" id="PS51252">
    <property type="entry name" value="ANTISTASIN"/>
    <property type="match status" value="1"/>
</dbReference>
<dbReference type="Proteomes" id="UP000054560">
    <property type="component" value="Unassembled WGS sequence"/>
</dbReference>
<dbReference type="SUPFAM" id="SSF57262">
    <property type="entry name" value="Leech antihemostatic proteins"/>
    <property type="match status" value="1"/>
</dbReference>
<feature type="domain" description="Antistasin-like" evidence="1">
    <location>
        <begin position="158"/>
        <end position="183"/>
    </location>
</feature>
<keyword evidence="3" id="KW-1185">Reference proteome</keyword>
<dbReference type="EMBL" id="KQ242357">
    <property type="protein sequence ID" value="KNC79144.1"/>
    <property type="molecule type" value="Genomic_DNA"/>
</dbReference>
<dbReference type="InterPro" id="IPR011061">
    <property type="entry name" value="Hirudin/antistatin"/>
</dbReference>
<evidence type="ECO:0000259" key="1">
    <source>
        <dbReference type="PROSITE" id="PS51252"/>
    </source>
</evidence>
<evidence type="ECO:0000313" key="3">
    <source>
        <dbReference type="Proteomes" id="UP000054560"/>
    </source>
</evidence>
<organism evidence="2 3">
    <name type="scientific">Sphaeroforma arctica JP610</name>
    <dbReference type="NCBI Taxonomy" id="667725"/>
    <lineage>
        <taxon>Eukaryota</taxon>
        <taxon>Ichthyosporea</taxon>
        <taxon>Ichthyophonida</taxon>
        <taxon>Sphaeroforma</taxon>
    </lineage>
</organism>
<proteinExistence type="predicted"/>
<evidence type="ECO:0000313" key="2">
    <source>
        <dbReference type="EMBL" id="KNC79144.1"/>
    </source>
</evidence>
<gene>
    <name evidence="2" type="ORF">SARC_08452</name>
</gene>
<sequence>MQEQFCPVNCEVYSDGCYTCVCDRDGFNPICDTTECVETGQPECLCEYAHSKCEPEDRICAVYLRDEKGCETCACELYLDSVDTSKGDLMTVEGVCPDDCEMYFDGCNFCICGDFAGCTLKKCTPYETTDPFCIDDYADNEPSTPLYITPDDNDLVNCPIYLCTISCLYGYQQTDNGCNACACKPKPDCPELDCPACDTSLMVDDTGCSTCDCFVQKCPEGCNQYSDGCNTFLCLEDQGMEKQTNITCVREEYHAAACLEGAEIAIPENCRRWFDGCNQCMVDLDGTVITCSTRQCTVLRDAQCVMYYHDDDEISTNSAGNPRVDGDIVEMNDSAFVGVGRYPSVGKEEAITPSVDD</sequence>
<dbReference type="AlphaFoldDB" id="A0A0L0FR34"/>
<dbReference type="Pfam" id="PF02822">
    <property type="entry name" value="Antistasin"/>
    <property type="match status" value="1"/>
</dbReference>
<dbReference type="OrthoDB" id="10021323at2759"/>
<dbReference type="RefSeq" id="XP_014153046.1">
    <property type="nucleotide sequence ID" value="XM_014297571.1"/>
</dbReference>
<reference evidence="2 3" key="1">
    <citation type="submission" date="2011-02" db="EMBL/GenBank/DDBJ databases">
        <title>The Genome Sequence of Sphaeroforma arctica JP610.</title>
        <authorList>
            <consortium name="The Broad Institute Genome Sequencing Platform"/>
            <person name="Russ C."/>
            <person name="Cuomo C."/>
            <person name="Young S.K."/>
            <person name="Zeng Q."/>
            <person name="Gargeya S."/>
            <person name="Alvarado L."/>
            <person name="Berlin A."/>
            <person name="Chapman S.B."/>
            <person name="Chen Z."/>
            <person name="Freedman E."/>
            <person name="Gellesch M."/>
            <person name="Goldberg J."/>
            <person name="Griggs A."/>
            <person name="Gujja S."/>
            <person name="Heilman E."/>
            <person name="Heiman D."/>
            <person name="Howarth C."/>
            <person name="Mehta T."/>
            <person name="Neiman D."/>
            <person name="Pearson M."/>
            <person name="Roberts A."/>
            <person name="Saif S."/>
            <person name="Shea T."/>
            <person name="Shenoy N."/>
            <person name="Sisk P."/>
            <person name="Stolte C."/>
            <person name="Sykes S."/>
            <person name="White J."/>
            <person name="Yandava C."/>
            <person name="Burger G."/>
            <person name="Gray M.W."/>
            <person name="Holland P.W.H."/>
            <person name="King N."/>
            <person name="Lang F.B.F."/>
            <person name="Roger A.J."/>
            <person name="Ruiz-Trillo I."/>
            <person name="Haas B."/>
            <person name="Nusbaum C."/>
            <person name="Birren B."/>
        </authorList>
    </citation>
    <scope>NUCLEOTIDE SEQUENCE [LARGE SCALE GENOMIC DNA]</scope>
    <source>
        <strain evidence="2 3">JP610</strain>
    </source>
</reference>
<dbReference type="InterPro" id="IPR004094">
    <property type="entry name" value="Antistasin-like"/>
</dbReference>
<protein>
    <recommendedName>
        <fullName evidence="1">Antistasin-like domain-containing protein</fullName>
    </recommendedName>
</protein>
<dbReference type="GeneID" id="25908956"/>
<accession>A0A0L0FR34</accession>
<name>A0A0L0FR34_9EUKA</name>